<evidence type="ECO:0000256" key="4">
    <source>
        <dbReference type="ARBA" id="ARBA00023080"/>
    </source>
</evidence>
<feature type="binding site" evidence="5">
    <location>
        <position position="275"/>
    </location>
    <ligand>
        <name>Zn(2+)</name>
        <dbReference type="ChEBI" id="CHEBI:29105"/>
        <note>catalytic</note>
    </ligand>
</feature>
<feature type="binding site" evidence="5">
    <location>
        <position position="16"/>
    </location>
    <ligand>
        <name>Zn(2+)</name>
        <dbReference type="ChEBI" id="CHEBI:29105"/>
        <note>catalytic</note>
    </ligand>
</feature>
<keyword evidence="4 5" id="KW-0546">Nucleotide metabolism</keyword>
<keyword evidence="2 5" id="KW-0378">Hydrolase</keyword>
<dbReference type="EC" id="3.5.4.2" evidence="5"/>
<feature type="active site" description="Proton donor" evidence="5">
    <location>
        <position position="197"/>
    </location>
</feature>
<dbReference type="GO" id="GO:0005829">
    <property type="term" value="C:cytosol"/>
    <property type="evidence" value="ECO:0007669"/>
    <property type="project" value="TreeGrafter"/>
</dbReference>
<gene>
    <name evidence="7" type="ORF">BKA23_3123</name>
</gene>
<keyword evidence="3 5" id="KW-0862">Zinc</keyword>
<dbReference type="EMBL" id="VIVQ01000003">
    <property type="protein sequence ID" value="TWE09420.1"/>
    <property type="molecule type" value="Genomic_DNA"/>
</dbReference>
<evidence type="ECO:0000256" key="3">
    <source>
        <dbReference type="ARBA" id="ARBA00022833"/>
    </source>
</evidence>
<evidence type="ECO:0000256" key="5">
    <source>
        <dbReference type="HAMAP-Rule" id="MF_01962"/>
    </source>
</evidence>
<feature type="binding site" evidence="5">
    <location>
        <position position="194"/>
    </location>
    <ligand>
        <name>Zn(2+)</name>
        <dbReference type="ChEBI" id="CHEBI:29105"/>
        <note>catalytic</note>
    </ligand>
</feature>
<feature type="site" description="Important for catalytic activity" evidence="5">
    <location>
        <position position="218"/>
    </location>
</feature>
<comment type="similarity">
    <text evidence="5">Belongs to the metallo-dependent hydrolases superfamily. Adenosine and AMP deaminases family. Adenine deaminase type 2 subfamily.</text>
</comment>
<name>A0A561E1F5_9MICO</name>
<keyword evidence="8" id="KW-1185">Reference proteome</keyword>
<evidence type="ECO:0000313" key="7">
    <source>
        <dbReference type="EMBL" id="TWE09420.1"/>
    </source>
</evidence>
<comment type="function">
    <text evidence="5">Catalyzes the hydrolytic deamination of adenine to hypoxanthine. Plays an important role in the purine salvage pathway and in nitrogen catabolism.</text>
</comment>
<reference evidence="7 8" key="1">
    <citation type="submission" date="2019-06" db="EMBL/GenBank/DDBJ databases">
        <title>Sequencing the genomes of 1000 actinobacteria strains.</title>
        <authorList>
            <person name="Klenk H.-P."/>
        </authorList>
    </citation>
    <scope>NUCLEOTIDE SEQUENCE [LARGE SCALE GENOMIC DNA]</scope>
    <source>
        <strain evidence="7 8">DSM 19560</strain>
    </source>
</reference>
<feature type="binding site" evidence="5">
    <location>
        <position position="14"/>
    </location>
    <ligand>
        <name>Zn(2+)</name>
        <dbReference type="ChEBI" id="CHEBI:29105"/>
        <note>catalytic</note>
    </ligand>
</feature>
<dbReference type="InterPro" id="IPR006330">
    <property type="entry name" value="Ado/ade_deaminase"/>
</dbReference>
<dbReference type="Gene3D" id="3.20.20.140">
    <property type="entry name" value="Metal-dependent hydrolases"/>
    <property type="match status" value="1"/>
</dbReference>
<evidence type="ECO:0000256" key="1">
    <source>
        <dbReference type="ARBA" id="ARBA00022723"/>
    </source>
</evidence>
<comment type="catalytic activity">
    <reaction evidence="5">
        <text>adenine + H2O + H(+) = hypoxanthine + NH4(+)</text>
        <dbReference type="Rhea" id="RHEA:23688"/>
        <dbReference type="ChEBI" id="CHEBI:15377"/>
        <dbReference type="ChEBI" id="CHEBI:15378"/>
        <dbReference type="ChEBI" id="CHEBI:16708"/>
        <dbReference type="ChEBI" id="CHEBI:17368"/>
        <dbReference type="ChEBI" id="CHEBI:28938"/>
        <dbReference type="EC" id="3.5.4.2"/>
    </reaction>
</comment>
<dbReference type="PANTHER" id="PTHR43114">
    <property type="entry name" value="ADENINE DEAMINASE"/>
    <property type="match status" value="1"/>
</dbReference>
<dbReference type="GO" id="GO:0043103">
    <property type="term" value="P:hypoxanthine salvage"/>
    <property type="evidence" value="ECO:0007669"/>
    <property type="project" value="UniProtKB-UniRule"/>
</dbReference>
<dbReference type="PANTHER" id="PTHR43114:SF6">
    <property type="entry name" value="ADENINE DEAMINASE"/>
    <property type="match status" value="1"/>
</dbReference>
<dbReference type="Proteomes" id="UP000318297">
    <property type="component" value="Unassembled WGS sequence"/>
</dbReference>
<dbReference type="Pfam" id="PF00962">
    <property type="entry name" value="A_deaminase"/>
    <property type="match status" value="1"/>
</dbReference>
<organism evidence="7 8">
    <name type="scientific">Rudaeicoccus suwonensis</name>
    <dbReference type="NCBI Taxonomy" id="657409"/>
    <lineage>
        <taxon>Bacteria</taxon>
        <taxon>Bacillati</taxon>
        <taxon>Actinomycetota</taxon>
        <taxon>Actinomycetes</taxon>
        <taxon>Micrococcales</taxon>
        <taxon>Dermacoccaceae</taxon>
        <taxon>Rudaeicoccus</taxon>
    </lineage>
</organism>
<dbReference type="InterPro" id="IPR028892">
    <property type="entry name" value="ADE"/>
</dbReference>
<accession>A0A561E1F5</accession>
<evidence type="ECO:0000313" key="8">
    <source>
        <dbReference type="Proteomes" id="UP000318297"/>
    </source>
</evidence>
<evidence type="ECO:0000259" key="6">
    <source>
        <dbReference type="Pfam" id="PF00962"/>
    </source>
</evidence>
<dbReference type="NCBIfam" id="TIGR01430">
    <property type="entry name" value="aden_deam"/>
    <property type="match status" value="1"/>
</dbReference>
<evidence type="ECO:0000256" key="2">
    <source>
        <dbReference type="ARBA" id="ARBA00022801"/>
    </source>
</evidence>
<dbReference type="InterPro" id="IPR032466">
    <property type="entry name" value="Metal_Hydrolase"/>
</dbReference>
<comment type="caution">
    <text evidence="7">The sequence shown here is derived from an EMBL/GenBank/DDBJ whole genome shotgun (WGS) entry which is preliminary data.</text>
</comment>
<sequence length="319" mass="34613">MIDTIRALPKAELHLHIEGTLEPDLVFALARRNGVQLPFADVAALSRAYNFSDLQSFLNLYYDCMAVLQHAADFEDLANAYLARAAADGVTHVEMFFDPQAHTSRGIPLAEVIAGLTAAITTAPTRHGVHVRLIACFLRDRPADEAMTTLEALSDHLDIVDGVGLDSAEVGHPPTKFKDVFAEAATLGLHRVAHAGEEGPPAYIWEALDVLGVERVDHGIRAVEDPALLRRLATDKVPLTVCPLSNVRLKCVATLKDHPLHQLLDAGVIATINSDDPAYFGGYLADNYLALHRELGTDLTTLQTLAQNSLDARFHPKGS</sequence>
<feature type="binding site" evidence="5">
    <location>
        <position position="276"/>
    </location>
    <ligand>
        <name>substrate</name>
    </ligand>
</feature>
<dbReference type="GO" id="GO:0008270">
    <property type="term" value="F:zinc ion binding"/>
    <property type="evidence" value="ECO:0007669"/>
    <property type="project" value="UniProtKB-UniRule"/>
</dbReference>
<keyword evidence="1 5" id="KW-0479">Metal-binding</keyword>
<comment type="cofactor">
    <cofactor evidence="5">
        <name>Zn(2+)</name>
        <dbReference type="ChEBI" id="CHEBI:29105"/>
    </cofactor>
    <text evidence="5">Binds 1 zinc ion per subunit.</text>
</comment>
<dbReference type="GO" id="GO:0006146">
    <property type="term" value="P:adenine catabolic process"/>
    <property type="evidence" value="ECO:0007669"/>
    <property type="project" value="UniProtKB-UniRule"/>
</dbReference>
<dbReference type="NCBIfam" id="NF006850">
    <property type="entry name" value="PRK09358.1-6"/>
    <property type="match status" value="1"/>
</dbReference>
<dbReference type="GO" id="GO:0009117">
    <property type="term" value="P:nucleotide metabolic process"/>
    <property type="evidence" value="ECO:0007669"/>
    <property type="project" value="UniProtKB-KW"/>
</dbReference>
<dbReference type="AlphaFoldDB" id="A0A561E1F5"/>
<proteinExistence type="inferred from homology"/>
<feature type="domain" description="Adenosine deaminase" evidence="6">
    <location>
        <begin position="9"/>
        <end position="316"/>
    </location>
</feature>
<dbReference type="GO" id="GO:0000034">
    <property type="term" value="F:adenine deaminase activity"/>
    <property type="evidence" value="ECO:0007669"/>
    <property type="project" value="UniProtKB-UniRule"/>
</dbReference>
<dbReference type="InterPro" id="IPR001365">
    <property type="entry name" value="A_deaminase_dom"/>
</dbReference>
<dbReference type="CDD" id="cd01320">
    <property type="entry name" value="ADA"/>
    <property type="match status" value="1"/>
</dbReference>
<dbReference type="HAMAP" id="MF_01962">
    <property type="entry name" value="Adenine_deaminase"/>
    <property type="match status" value="1"/>
</dbReference>
<dbReference type="RefSeq" id="WP_211841750.1">
    <property type="nucleotide sequence ID" value="NZ_VIVQ01000003.1"/>
</dbReference>
<protein>
    <recommendedName>
        <fullName evidence="5">Adenine deaminase</fullName>
        <shortName evidence="5">ADE</shortName>
        <ecNumber evidence="5">3.5.4.2</ecNumber>
    </recommendedName>
    <alternativeName>
        <fullName evidence="5">Adenine aminohydrolase</fullName>
        <shortName evidence="5">AAH</shortName>
    </alternativeName>
</protein>
<dbReference type="SUPFAM" id="SSF51556">
    <property type="entry name" value="Metallo-dependent hydrolases"/>
    <property type="match status" value="1"/>
</dbReference>